<dbReference type="EMBL" id="HBUE01225868">
    <property type="protein sequence ID" value="CAG6542107.1"/>
    <property type="molecule type" value="Transcribed_RNA"/>
</dbReference>
<proteinExistence type="predicted"/>
<dbReference type="AlphaFoldDB" id="A0A8D8MV57"/>
<accession>A0A8D8MV57</accession>
<name>A0A8D8MV57_CULPI</name>
<protein>
    <submittedName>
        <fullName evidence="1">(northern house mosquito) hypothetical protein</fullName>
    </submittedName>
</protein>
<dbReference type="EMBL" id="HBUE01332594">
    <property type="protein sequence ID" value="CAG6594191.1"/>
    <property type="molecule type" value="Transcribed_RNA"/>
</dbReference>
<evidence type="ECO:0000313" key="1">
    <source>
        <dbReference type="EMBL" id="CAG6542107.1"/>
    </source>
</evidence>
<organism evidence="1">
    <name type="scientific">Culex pipiens</name>
    <name type="common">House mosquito</name>
    <dbReference type="NCBI Taxonomy" id="7175"/>
    <lineage>
        <taxon>Eukaryota</taxon>
        <taxon>Metazoa</taxon>
        <taxon>Ecdysozoa</taxon>
        <taxon>Arthropoda</taxon>
        <taxon>Hexapoda</taxon>
        <taxon>Insecta</taxon>
        <taxon>Pterygota</taxon>
        <taxon>Neoptera</taxon>
        <taxon>Endopterygota</taxon>
        <taxon>Diptera</taxon>
        <taxon>Nematocera</taxon>
        <taxon>Culicoidea</taxon>
        <taxon>Culicidae</taxon>
        <taxon>Culicinae</taxon>
        <taxon>Culicini</taxon>
        <taxon>Culex</taxon>
        <taxon>Culex</taxon>
    </lineage>
</organism>
<reference evidence="1" key="1">
    <citation type="submission" date="2021-05" db="EMBL/GenBank/DDBJ databases">
        <authorList>
            <person name="Alioto T."/>
            <person name="Alioto T."/>
            <person name="Gomez Garrido J."/>
        </authorList>
    </citation>
    <scope>NUCLEOTIDE SEQUENCE</scope>
</reference>
<sequence>MQRKQRMPNPELSCTKGPLWWSLFLSRPNPKPIVDLLRHRIMTVTTTPVPPEYRHRIVVVQSTILMTVMEALRQAECIMRISDHQCTTSTCHVGHRCTTTDLPTCIPDRLIIITWHDPTCLVRGHRSKSRTTARRTSFPTICTMFNPRRIR</sequence>